<feature type="compositionally biased region" description="Basic and acidic residues" evidence="1">
    <location>
        <begin position="640"/>
        <end position="659"/>
    </location>
</feature>
<accession>A0A5J4UWY1</accession>
<dbReference type="Proteomes" id="UP000324800">
    <property type="component" value="Unassembled WGS sequence"/>
</dbReference>
<feature type="compositionally biased region" description="Basic and acidic residues" evidence="1">
    <location>
        <begin position="464"/>
        <end position="512"/>
    </location>
</feature>
<organism evidence="2 3">
    <name type="scientific">Streblomastix strix</name>
    <dbReference type="NCBI Taxonomy" id="222440"/>
    <lineage>
        <taxon>Eukaryota</taxon>
        <taxon>Metamonada</taxon>
        <taxon>Preaxostyla</taxon>
        <taxon>Oxymonadida</taxon>
        <taxon>Streblomastigidae</taxon>
        <taxon>Streblomastix</taxon>
    </lineage>
</organism>
<evidence type="ECO:0000313" key="2">
    <source>
        <dbReference type="EMBL" id="KAA6374660.1"/>
    </source>
</evidence>
<dbReference type="EMBL" id="SNRW01011808">
    <property type="protein sequence ID" value="KAA6374660.1"/>
    <property type="molecule type" value="Genomic_DNA"/>
</dbReference>
<feature type="region of interest" description="Disordered" evidence="1">
    <location>
        <begin position="319"/>
        <end position="349"/>
    </location>
</feature>
<feature type="compositionally biased region" description="Polar residues" evidence="1">
    <location>
        <begin position="667"/>
        <end position="686"/>
    </location>
</feature>
<feature type="compositionally biased region" description="Basic and acidic residues" evidence="1">
    <location>
        <begin position="566"/>
        <end position="575"/>
    </location>
</feature>
<gene>
    <name evidence="2" type="ORF">EZS28_029813</name>
</gene>
<protein>
    <submittedName>
        <fullName evidence="2">Uncharacterized protein</fullName>
    </submittedName>
</protein>
<dbReference type="AlphaFoldDB" id="A0A5J4UWY1"/>
<feature type="compositionally biased region" description="Basic and acidic residues" evidence="1">
    <location>
        <begin position="524"/>
        <end position="533"/>
    </location>
</feature>
<reference evidence="2 3" key="1">
    <citation type="submission" date="2019-03" db="EMBL/GenBank/DDBJ databases">
        <title>Single cell metagenomics reveals metabolic interactions within the superorganism composed of flagellate Streblomastix strix and complex community of Bacteroidetes bacteria on its surface.</title>
        <authorList>
            <person name="Treitli S.C."/>
            <person name="Kolisko M."/>
            <person name="Husnik F."/>
            <person name="Keeling P."/>
            <person name="Hampl V."/>
        </authorList>
    </citation>
    <scope>NUCLEOTIDE SEQUENCE [LARGE SCALE GENOMIC DNA]</scope>
    <source>
        <strain evidence="2">ST1C</strain>
    </source>
</reference>
<evidence type="ECO:0000256" key="1">
    <source>
        <dbReference type="SAM" id="MobiDB-lite"/>
    </source>
</evidence>
<proteinExistence type="predicted"/>
<feature type="compositionally biased region" description="Basic and acidic residues" evidence="1">
    <location>
        <begin position="620"/>
        <end position="631"/>
    </location>
</feature>
<sequence>MKTGSSNSSAATGFESNVSIPISIIQQPQPAVSVSQTLTLQVQANDDVLQENEELASLVNKLIDGLDENSGKLIERIFSKQQGSIDDYERETTWLVPPYRVRWFRENVETHERIVSLENGKEYTTGSDDVGFSIFAQVIPLTCLFDKPLSGPPITPDNMPNRPPFKVIYDEKKLIETVHTQPVIAREPKVVDLRIRFFRPKEKPQKLKKRRGKERAVKEKTSTEQPEQVVYEEIEAKRLKLSEHAYKKRSKARRVPVGWQLEPNGKEYIRCSPNICKWYWLKVQLGDSYMYEKEEDVIKKHGLDIEENQTHQINDTEQHITEQEEGNEGWGVDGQNNGTRKSMKRNENNNSDKLLDQLVVLNNGWIGHIGDRNKDHSIGDKQIYEEGFRIAEVIDTNQRYTTKAEDVGSVLRCICIPTDANGLQGAEIVREVEVIALPEPPEEVESPSWSRDQDQPPEQLPESPVKDKDYQIKSQDDNEDQKSLHSQQEQETKTDKDDETNEEPKTETHSEDQTNEDLNSTVKTEVETPKEESSDGSQNESVLQTPQKDATTERGDGGEFVQQTPQEDKTERTQDNEPSTIQSPKEDSFADVTQDTQNEQDNDVTQDNDVSTQDISTIESPKDSASSEHMLDGLSSDRIQSGEDHTGESERNTDQSVDQKDDDSAERTQIQDPDDTQGSVDTTDGQ</sequence>
<feature type="compositionally biased region" description="Polar residues" evidence="1">
    <location>
        <begin position="535"/>
        <end position="549"/>
    </location>
</feature>
<feature type="compositionally biased region" description="Polar residues" evidence="1">
    <location>
        <begin position="607"/>
        <end position="619"/>
    </location>
</feature>
<feature type="region of interest" description="Disordered" evidence="1">
    <location>
        <begin position="438"/>
        <end position="686"/>
    </location>
</feature>
<name>A0A5J4UWY1_9EUKA</name>
<evidence type="ECO:0000313" key="3">
    <source>
        <dbReference type="Proteomes" id="UP000324800"/>
    </source>
</evidence>
<comment type="caution">
    <text evidence="2">The sequence shown here is derived from an EMBL/GenBank/DDBJ whole genome shotgun (WGS) entry which is preliminary data.</text>
</comment>